<dbReference type="Gene3D" id="3.20.20.80">
    <property type="entry name" value="Glycosidases"/>
    <property type="match status" value="1"/>
</dbReference>
<dbReference type="SUPFAM" id="SSF88713">
    <property type="entry name" value="Glycoside hydrolase/deacetylase"/>
    <property type="match status" value="1"/>
</dbReference>
<proteinExistence type="predicted"/>
<dbReference type="GO" id="GO:0043708">
    <property type="term" value="P:cell adhesion involved in biofilm formation"/>
    <property type="evidence" value="ECO:0007669"/>
    <property type="project" value="InterPro"/>
</dbReference>
<dbReference type="GO" id="GO:0005975">
    <property type="term" value="P:carbohydrate metabolic process"/>
    <property type="evidence" value="ECO:0007669"/>
    <property type="project" value="InterPro"/>
</dbReference>
<evidence type="ECO:0000256" key="1">
    <source>
        <dbReference type="ARBA" id="ARBA00022729"/>
    </source>
</evidence>
<dbReference type="PROSITE" id="PS51677">
    <property type="entry name" value="NODB"/>
    <property type="match status" value="1"/>
</dbReference>
<dbReference type="PANTHER" id="PTHR34216:SF7">
    <property type="entry name" value="POLY-BETA-1,6-N-ACETYL-D-GLUCOSAMINE N-DEACETYLASE"/>
    <property type="match status" value="1"/>
</dbReference>
<dbReference type="InterPro" id="IPR023854">
    <property type="entry name" value="PGA_deacetylase_PgaB"/>
</dbReference>
<feature type="chain" id="PRO_5026327351" evidence="2">
    <location>
        <begin position="28"/>
        <end position="672"/>
    </location>
</feature>
<evidence type="ECO:0000259" key="3">
    <source>
        <dbReference type="PROSITE" id="PS51677"/>
    </source>
</evidence>
<sequence>MKPRYFPFTAMLSLALTCSTFSGFASSMDKLPQKPHQINTKKLIVLAYHEVTSNKNSLIPQYAVNAQLFESHINWLKKNGYTFVNVDQVIRAERGLTPLAPKSVLITFDDGYQSFYKDVYPIIKKQNIPVVLSVVGSWLEPQANQQVQFGDIRVARNQLLSWQQLKEMQESGLVEIGSHSYNLHRGVLGNPQGNNEPAAVTRIYQPATKSYESDQAYAKRIAKDLKANNKLLTQHGIKHPRIMAWPYGRYNQQIVDIAKQAGMPITLSLDDTATVYNRKAKESQFNRILIEDGMKPEELAVEIRNREMHLGDQYRAQKVMHVDLDYIYDPDEKQQEKNLGLLIDRIVAMNVNTVYLQAFSDPDGNGSADLVYFPNRYIPMRADLFNRVSWQIQTRTQVSRIYAWMPIFAWELPQHNAVSKELVVTEQAHKGEHLNMGYHRLSPFSPKARKTIKGIYQDLAKSSAFDGIIFHDDATLSDYEDASTHALKVYQKAGLPKKLADIRKDEKHMQKWTALKTRSIDAFAMELADELRYYHPFLLTARNLYAQVALSAYAENWYAQSLEESLKHYDFTAIMAMPYMEQVEDPKKFYRDIINRVEKYPDGMRKTIFELQSVNWRNNTKVPNQEMADTIRDLYKHGVIHVGYYPDDPIEGHPDPKVLREVFDTKSNRLEP</sequence>
<dbReference type="KEGG" id="asha:G8E00_12170"/>
<feature type="signal peptide" evidence="2">
    <location>
        <begin position="1"/>
        <end position="27"/>
    </location>
</feature>
<dbReference type="PANTHER" id="PTHR34216">
    <property type="match status" value="1"/>
</dbReference>
<dbReference type="InterPro" id="IPR002509">
    <property type="entry name" value="NODB_dom"/>
</dbReference>
<keyword evidence="1 2" id="KW-0732">Signal</keyword>
<reference evidence="4 5" key="1">
    <citation type="submission" date="2020-03" db="EMBL/GenBank/DDBJ databases">
        <authorList>
            <person name="Zhu W."/>
        </authorList>
    </citation>
    <scope>NUCLEOTIDE SEQUENCE [LARGE SCALE GENOMIC DNA]</scope>
    <source>
        <strain evidence="4 5">323-1</strain>
    </source>
</reference>
<feature type="domain" description="NodB homology" evidence="3">
    <location>
        <begin position="102"/>
        <end position="340"/>
    </location>
</feature>
<dbReference type="InterPro" id="IPR051398">
    <property type="entry name" value="Polysacch_Deacetylase"/>
</dbReference>
<dbReference type="Pfam" id="PF14883">
    <property type="entry name" value="GHL13"/>
    <property type="match status" value="1"/>
</dbReference>
<dbReference type="GO" id="GO:0016810">
    <property type="term" value="F:hydrolase activity, acting on carbon-nitrogen (but not peptide) bonds"/>
    <property type="evidence" value="ECO:0007669"/>
    <property type="project" value="InterPro"/>
</dbReference>
<gene>
    <name evidence="4" type="primary">pgaB</name>
    <name evidence="4" type="ORF">G8E00_12170</name>
</gene>
<keyword evidence="5" id="KW-1185">Reference proteome</keyword>
<evidence type="ECO:0000313" key="4">
    <source>
        <dbReference type="EMBL" id="QIO06650.1"/>
    </source>
</evidence>
<dbReference type="EMBL" id="CP049801">
    <property type="protein sequence ID" value="QIO06650.1"/>
    <property type="molecule type" value="Genomic_DNA"/>
</dbReference>
<dbReference type="NCBIfam" id="TIGR03938">
    <property type="entry name" value="deacetyl_PgaB"/>
    <property type="match status" value="1"/>
</dbReference>
<dbReference type="InterPro" id="IPR011330">
    <property type="entry name" value="Glyco_hydro/deAcase_b/a-brl"/>
</dbReference>
<dbReference type="Proteomes" id="UP000502297">
    <property type="component" value="Chromosome"/>
</dbReference>
<evidence type="ECO:0000256" key="2">
    <source>
        <dbReference type="SAM" id="SignalP"/>
    </source>
</evidence>
<evidence type="ECO:0000313" key="5">
    <source>
        <dbReference type="Proteomes" id="UP000502297"/>
    </source>
</evidence>
<dbReference type="Pfam" id="PF01522">
    <property type="entry name" value="Polysacc_deac_1"/>
    <property type="match status" value="1"/>
</dbReference>
<protein>
    <submittedName>
        <fullName evidence="4">Poly-beta-1,6-N-acetyl-D-glucosamine N-deacetylase PgaB</fullName>
    </submittedName>
</protein>
<dbReference type="InterPro" id="IPR032772">
    <property type="entry name" value="PGA_deacetylase_PgaB_C"/>
</dbReference>
<accession>A0A6G8RXS3</accession>
<organism evidence="4 5">
    <name type="scientific">Acinetobacter shaoyimingii</name>
    <dbReference type="NCBI Taxonomy" id="2715164"/>
    <lineage>
        <taxon>Bacteria</taxon>
        <taxon>Pseudomonadati</taxon>
        <taxon>Pseudomonadota</taxon>
        <taxon>Gammaproteobacteria</taxon>
        <taxon>Moraxellales</taxon>
        <taxon>Moraxellaceae</taxon>
        <taxon>Acinetobacter</taxon>
    </lineage>
</organism>
<dbReference type="Gene3D" id="3.20.20.370">
    <property type="entry name" value="Glycoside hydrolase/deacetylase"/>
    <property type="match status" value="1"/>
</dbReference>
<dbReference type="AlphaFoldDB" id="A0A6G8RXS3"/>
<name>A0A6G8RXS3_9GAMM</name>